<dbReference type="EMBL" id="JACOON010000002">
    <property type="protein sequence ID" value="MBC5647868.1"/>
    <property type="molecule type" value="Genomic_DNA"/>
</dbReference>
<gene>
    <name evidence="2" type="ORF">H8S18_05930</name>
</gene>
<accession>A0ABR7EDK4</accession>
<feature type="domain" description="NAD(P)-binding" evidence="1">
    <location>
        <begin position="4"/>
        <end position="294"/>
    </location>
</feature>
<dbReference type="Gene3D" id="3.40.50.720">
    <property type="entry name" value="NAD(P)-binding Rossmann-like Domain"/>
    <property type="match status" value="1"/>
</dbReference>
<dbReference type="Gene3D" id="3.90.25.10">
    <property type="entry name" value="UDP-galactose 4-epimerase, domain 1"/>
    <property type="match status" value="1"/>
</dbReference>
<evidence type="ECO:0000313" key="2">
    <source>
        <dbReference type="EMBL" id="MBC5647868.1"/>
    </source>
</evidence>
<comment type="caution">
    <text evidence="2">The sequence shown here is derived from an EMBL/GenBank/DDBJ whole genome shotgun (WGS) entry which is preliminary data.</text>
</comment>
<name>A0ABR7EDK4_9FIRM</name>
<dbReference type="Pfam" id="PF16363">
    <property type="entry name" value="GDP_Man_Dehyd"/>
    <property type="match status" value="1"/>
</dbReference>
<organism evidence="2 3">
    <name type="scientific">Christensenella tenuis</name>
    <dbReference type="NCBI Taxonomy" id="2763033"/>
    <lineage>
        <taxon>Bacteria</taxon>
        <taxon>Bacillati</taxon>
        <taxon>Bacillota</taxon>
        <taxon>Clostridia</taxon>
        <taxon>Christensenellales</taxon>
        <taxon>Christensenellaceae</taxon>
        <taxon>Christensenella</taxon>
    </lineage>
</organism>
<protein>
    <submittedName>
        <fullName evidence="2">GDP-mannose 4,6-dehydratase</fullName>
    </submittedName>
</protein>
<evidence type="ECO:0000259" key="1">
    <source>
        <dbReference type="Pfam" id="PF16363"/>
    </source>
</evidence>
<dbReference type="PANTHER" id="PTHR43000">
    <property type="entry name" value="DTDP-D-GLUCOSE 4,6-DEHYDRATASE-RELATED"/>
    <property type="match status" value="1"/>
</dbReference>
<sequence length="306" mass="33899">MKALITGMSGFVGGYLAEELKQNGYEVCGIDIAGESGNIFCVDLNSRNSVYEIVKQIRPDFIFHLAGQANVRASWDIPVETMHTNVDCAVYLLEAMAIYCSKARMLVVGSADEYGVVSPEDCPLREDFPLKPATPYAVSKQAQENMLQCIAYAKHADVIFTRSFNHTGPGQKPGFVVPDFARRIMKIKKTGEAMTVGNLSAQRDFSDVRDVVRAYRLLAEHGKAGEIYNVGSGEAYSMEWILKKMLDIAGIRPKIICDENNFRPVDMPLFLADCSKLRADTGYRTCIPLEQTLSDVLAETAENEID</sequence>
<dbReference type="InterPro" id="IPR016040">
    <property type="entry name" value="NAD(P)-bd_dom"/>
</dbReference>
<keyword evidence="3" id="KW-1185">Reference proteome</keyword>
<dbReference type="RefSeq" id="WP_186857377.1">
    <property type="nucleotide sequence ID" value="NZ_JACOON010000002.1"/>
</dbReference>
<dbReference type="Proteomes" id="UP000606889">
    <property type="component" value="Unassembled WGS sequence"/>
</dbReference>
<evidence type="ECO:0000313" key="3">
    <source>
        <dbReference type="Proteomes" id="UP000606889"/>
    </source>
</evidence>
<proteinExistence type="predicted"/>
<dbReference type="SUPFAM" id="SSF51735">
    <property type="entry name" value="NAD(P)-binding Rossmann-fold domains"/>
    <property type="match status" value="1"/>
</dbReference>
<dbReference type="InterPro" id="IPR036291">
    <property type="entry name" value="NAD(P)-bd_dom_sf"/>
</dbReference>
<reference evidence="2 3" key="1">
    <citation type="submission" date="2020-08" db="EMBL/GenBank/DDBJ databases">
        <title>Genome public.</title>
        <authorList>
            <person name="Liu C."/>
            <person name="Sun Q."/>
        </authorList>
    </citation>
    <scope>NUCLEOTIDE SEQUENCE [LARGE SCALE GENOMIC DNA]</scope>
    <source>
        <strain evidence="2 3">NSJ-35</strain>
    </source>
</reference>